<comment type="caution">
    <text evidence="1">The sequence shown here is derived from an EMBL/GenBank/DDBJ whole genome shotgun (WGS) entry which is preliminary data.</text>
</comment>
<accession>A0AAJ0EMT9</accession>
<name>A0AAJ0EMT9_9PEZI</name>
<reference evidence="1" key="1">
    <citation type="submission" date="2021-06" db="EMBL/GenBank/DDBJ databases">
        <title>Comparative genomics, transcriptomics and evolutionary studies reveal genomic signatures of adaptation to plant cell wall in hemibiotrophic fungi.</title>
        <authorList>
            <consortium name="DOE Joint Genome Institute"/>
            <person name="Baroncelli R."/>
            <person name="Diaz J.F."/>
            <person name="Benocci T."/>
            <person name="Peng M."/>
            <person name="Battaglia E."/>
            <person name="Haridas S."/>
            <person name="Andreopoulos W."/>
            <person name="Labutti K."/>
            <person name="Pangilinan J."/>
            <person name="Floch G.L."/>
            <person name="Makela M.R."/>
            <person name="Henrissat B."/>
            <person name="Grigoriev I.V."/>
            <person name="Crouch J.A."/>
            <person name="De Vries R.P."/>
            <person name="Sukno S.A."/>
            <person name="Thon M.R."/>
        </authorList>
    </citation>
    <scope>NUCLEOTIDE SEQUENCE</scope>
    <source>
        <strain evidence="1">CBS 193.32</strain>
    </source>
</reference>
<dbReference type="EMBL" id="JAHMHR010000083">
    <property type="protein sequence ID" value="KAK1657841.1"/>
    <property type="molecule type" value="Genomic_DNA"/>
</dbReference>
<dbReference type="Proteomes" id="UP001224890">
    <property type="component" value="Unassembled WGS sequence"/>
</dbReference>
<organism evidence="1 2">
    <name type="scientific">Colletotrichum godetiae</name>
    <dbReference type="NCBI Taxonomy" id="1209918"/>
    <lineage>
        <taxon>Eukaryota</taxon>
        <taxon>Fungi</taxon>
        <taxon>Dikarya</taxon>
        <taxon>Ascomycota</taxon>
        <taxon>Pezizomycotina</taxon>
        <taxon>Sordariomycetes</taxon>
        <taxon>Hypocreomycetidae</taxon>
        <taxon>Glomerellales</taxon>
        <taxon>Glomerellaceae</taxon>
        <taxon>Colletotrichum</taxon>
        <taxon>Colletotrichum acutatum species complex</taxon>
    </lineage>
</organism>
<protein>
    <submittedName>
        <fullName evidence="1">Uncharacterized protein</fullName>
    </submittedName>
</protein>
<dbReference type="RefSeq" id="XP_060422605.1">
    <property type="nucleotide sequence ID" value="XM_060576393.1"/>
</dbReference>
<gene>
    <name evidence="1" type="ORF">BDP55DRAFT_684240</name>
</gene>
<proteinExistence type="predicted"/>
<keyword evidence="2" id="KW-1185">Reference proteome</keyword>
<sequence length="95" mass="10635">MPLFPVIWVSGCCPGACQLLPAICATLPTSRLPNRRADKSHTTKQVPNPILLRWWHLTPNNSQSVPLARRPHATLSSPMLLSLSTAHEWHQPRTQ</sequence>
<dbReference type="AlphaFoldDB" id="A0AAJ0EMT9"/>
<dbReference type="GeneID" id="85460919"/>
<evidence type="ECO:0000313" key="1">
    <source>
        <dbReference type="EMBL" id="KAK1657841.1"/>
    </source>
</evidence>
<evidence type="ECO:0000313" key="2">
    <source>
        <dbReference type="Proteomes" id="UP001224890"/>
    </source>
</evidence>